<dbReference type="AlphaFoldDB" id="A0A2L1GQ76"/>
<feature type="compositionally biased region" description="Polar residues" evidence="1">
    <location>
        <begin position="137"/>
        <end position="149"/>
    </location>
</feature>
<keyword evidence="2" id="KW-0812">Transmembrane</keyword>
<gene>
    <name evidence="4" type="ORF">CAY53_10425</name>
</gene>
<feature type="region of interest" description="Disordered" evidence="1">
    <location>
        <begin position="120"/>
        <end position="150"/>
    </location>
</feature>
<dbReference type="KEGG" id="deo:CAY53_10425"/>
<dbReference type="OrthoDB" id="9795418at2"/>
<keyword evidence="5" id="KW-1185">Reference proteome</keyword>
<feature type="transmembrane region" description="Helical" evidence="2">
    <location>
        <begin position="184"/>
        <end position="205"/>
    </location>
</feature>
<feature type="chain" id="PRO_5014714116" description="Additional component NikL of nickel ECF transporter" evidence="3">
    <location>
        <begin position="24"/>
        <end position="211"/>
    </location>
</feature>
<reference evidence="4" key="1">
    <citation type="submission" date="2017-05" db="EMBL/GenBank/DDBJ databases">
        <authorList>
            <person name="Song R."/>
            <person name="Chenine A.L."/>
            <person name="Ruprecht R.M."/>
        </authorList>
    </citation>
    <scope>NUCLEOTIDE SEQUENCE</scope>
    <source>
        <strain evidence="4">ORNL</strain>
    </source>
</reference>
<dbReference type="Proteomes" id="UP000239867">
    <property type="component" value="Chromosome"/>
</dbReference>
<sequence>MRRFLACCLMLAGLLASTPSALAHRVHLFAYVSSGQIVADCRFSRARPAKHAEVVVYDAASGRELLRGKSDEMGMARLAIPPELLQNPAALRLVVHAGEGHQAEWRLGAEALRGQQAVPPLASTAGDEPPAAFSRSAPAQENTQPSVSTAELERAIDRVLENKLAPIQSLLAAQQAENHARGPGFVEIVGGIGWIFGLFGVFAYLKSRKSQ</sequence>
<evidence type="ECO:0008006" key="6">
    <source>
        <dbReference type="Google" id="ProtNLM"/>
    </source>
</evidence>
<evidence type="ECO:0000313" key="4">
    <source>
        <dbReference type="EMBL" id="AVD71830.1"/>
    </source>
</evidence>
<dbReference type="RefSeq" id="WP_104937061.1">
    <property type="nucleotide sequence ID" value="NZ_CP021255.1"/>
</dbReference>
<evidence type="ECO:0000313" key="5">
    <source>
        <dbReference type="Proteomes" id="UP000239867"/>
    </source>
</evidence>
<keyword evidence="2" id="KW-0472">Membrane</keyword>
<feature type="signal peptide" evidence="3">
    <location>
        <begin position="1"/>
        <end position="23"/>
    </location>
</feature>
<evidence type="ECO:0000256" key="2">
    <source>
        <dbReference type="SAM" id="Phobius"/>
    </source>
</evidence>
<keyword evidence="3" id="KW-0732">Signal</keyword>
<dbReference type="EMBL" id="CP021255">
    <property type="protein sequence ID" value="AVD71830.1"/>
    <property type="molecule type" value="Genomic_DNA"/>
</dbReference>
<evidence type="ECO:0000256" key="1">
    <source>
        <dbReference type="SAM" id="MobiDB-lite"/>
    </source>
</evidence>
<evidence type="ECO:0000256" key="3">
    <source>
        <dbReference type="SAM" id="SignalP"/>
    </source>
</evidence>
<protein>
    <recommendedName>
        <fullName evidence="6">Additional component NikL of nickel ECF transporter</fullName>
    </recommendedName>
</protein>
<keyword evidence="2" id="KW-1133">Transmembrane helix</keyword>
<reference evidence="4" key="2">
    <citation type="journal article" date="2018" name="MBio">
        <title>Insights into the evolution of host association through the isolation and characterization of a novel human periodontal pathobiont, Desulfobulbus oralis.</title>
        <authorList>
            <person name="Cross K.L."/>
            <person name="Chirania P."/>
            <person name="Xiong W."/>
            <person name="Beall C.J."/>
            <person name="Elkins J.G."/>
            <person name="Giannone R.J."/>
            <person name="Griffen A.L."/>
            <person name="Guss A.M."/>
            <person name="Hettich R.L."/>
            <person name="Joshi S.S."/>
            <person name="Mokrzan E.M."/>
            <person name="Martin R.K."/>
            <person name="Zhulin I.B."/>
            <person name="Leys E.J."/>
            <person name="Podar M."/>
        </authorList>
    </citation>
    <scope>NUCLEOTIDE SEQUENCE [LARGE SCALE GENOMIC DNA]</scope>
    <source>
        <strain evidence="4">ORNL</strain>
    </source>
</reference>
<accession>A0A2L1GQ76</accession>
<proteinExistence type="predicted"/>
<name>A0A2L1GQ76_9BACT</name>
<organism evidence="4 5">
    <name type="scientific">Desulfobulbus oralis</name>
    <dbReference type="NCBI Taxonomy" id="1986146"/>
    <lineage>
        <taxon>Bacteria</taxon>
        <taxon>Pseudomonadati</taxon>
        <taxon>Thermodesulfobacteriota</taxon>
        <taxon>Desulfobulbia</taxon>
        <taxon>Desulfobulbales</taxon>
        <taxon>Desulfobulbaceae</taxon>
        <taxon>Desulfobulbus</taxon>
    </lineage>
</organism>